<dbReference type="Proteomes" id="UP000222163">
    <property type="component" value="Unassembled WGS sequence"/>
</dbReference>
<dbReference type="AlphaFoldDB" id="A0A2G1BY51"/>
<feature type="transmembrane region" description="Helical" evidence="1">
    <location>
        <begin position="73"/>
        <end position="103"/>
    </location>
</feature>
<keyword evidence="1" id="KW-0812">Transmembrane</keyword>
<dbReference type="Proteomes" id="UP001242342">
    <property type="component" value="Unassembled WGS sequence"/>
</dbReference>
<reference evidence="3 4" key="1">
    <citation type="journal article" date="2016" name="Nat. Commun.">
        <title>Microbial interactions lead to rapid micro-scale successions on model marine particles.</title>
        <authorList>
            <person name="Datta M.S."/>
            <person name="Sliwerska E."/>
            <person name="Gore J."/>
            <person name="Polz M.F."/>
            <person name="Cordero O.X."/>
        </authorList>
    </citation>
    <scope>NUCLEOTIDE SEQUENCE [LARGE SCALE GENOMIC DNA]</scope>
    <source>
        <strain evidence="3 4">4G03</strain>
    </source>
</reference>
<proteinExistence type="predicted"/>
<accession>A0A2G1BY51</accession>
<evidence type="ECO:0000313" key="5">
    <source>
        <dbReference type="Proteomes" id="UP001242342"/>
    </source>
</evidence>
<feature type="transmembrane region" description="Helical" evidence="1">
    <location>
        <begin position="12"/>
        <end position="33"/>
    </location>
</feature>
<keyword evidence="1" id="KW-0472">Membrane</keyword>
<reference evidence="3" key="2">
    <citation type="submission" date="2017-10" db="EMBL/GenBank/DDBJ databases">
        <authorList>
            <person name="Enke T.N."/>
            <person name="Cordero O.X."/>
        </authorList>
    </citation>
    <scope>NUCLEOTIDE SEQUENCE</scope>
    <source>
        <strain evidence="3">4G03</strain>
    </source>
</reference>
<keyword evidence="1" id="KW-1133">Transmembrane helix</keyword>
<organism evidence="3 4">
    <name type="scientific">Tenacibaculum discolor</name>
    <dbReference type="NCBI Taxonomy" id="361581"/>
    <lineage>
        <taxon>Bacteria</taxon>
        <taxon>Pseudomonadati</taxon>
        <taxon>Bacteroidota</taxon>
        <taxon>Flavobacteriia</taxon>
        <taxon>Flavobacteriales</taxon>
        <taxon>Flavobacteriaceae</taxon>
        <taxon>Tenacibaculum</taxon>
    </lineage>
</organism>
<evidence type="ECO:0000313" key="4">
    <source>
        <dbReference type="Proteomes" id="UP000222163"/>
    </source>
</evidence>
<comment type="caution">
    <text evidence="3">The sequence shown here is derived from an EMBL/GenBank/DDBJ whole genome shotgun (WGS) entry which is preliminary data.</text>
</comment>
<sequence>MNKNSSKFVGVIVRAFISLMVVSILGILLKFFITIPNRLFFNRPIAYTSTHYSYKPGQNGWTFDFFVLNNDGLYIALPLLLVIFIALIFYFGVFSAVAAFLNFKAQKMQLAKRDFILTLLVVSFYFMPKFINIDSFLNINERGAYVLKERIYNPNNEIWEIGIQKIKGSYIKEHKTVSNDSSFLVVRKFNTTKVDTVLFEKLVIPGSSIHTFNAKNTLWLLEASNDYLKAFDMVNSSMIIKNKEDLNRMMPEKYQKRGIAELSYSSAQKNSIYIKTNYGEVLYLHTDDNLITDQYKYTNSTYYLRRINEHRYKLLAKKKQLATTLQEAVFLNAEIISYTNNVVIIRHKVNIKKETPYTISAYDTITGNKLWDFNEQNNSFLNDAYGKVTVDATFLPNKTILSFYDAFTLKENVIIDNQGNHITQGIGITNKQKN</sequence>
<evidence type="ECO:0000256" key="1">
    <source>
        <dbReference type="SAM" id="Phobius"/>
    </source>
</evidence>
<feature type="transmembrane region" description="Helical" evidence="1">
    <location>
        <begin position="115"/>
        <end position="131"/>
    </location>
</feature>
<keyword evidence="5" id="KW-1185">Reference proteome</keyword>
<gene>
    <name evidence="3" type="ORF">CSC81_01930</name>
    <name evidence="2" type="ORF">Q8W23_07240</name>
</gene>
<dbReference type="EMBL" id="PDUU01000002">
    <property type="protein sequence ID" value="PHN98963.1"/>
    <property type="molecule type" value="Genomic_DNA"/>
</dbReference>
<dbReference type="RefSeq" id="WP_099214092.1">
    <property type="nucleotide sequence ID" value="NZ_JAUYVU010000004.1"/>
</dbReference>
<evidence type="ECO:0000313" key="3">
    <source>
        <dbReference type="EMBL" id="PHN98963.1"/>
    </source>
</evidence>
<dbReference type="EMBL" id="JAUYVU010000004">
    <property type="protein sequence ID" value="MDP2541266.1"/>
    <property type="molecule type" value="Genomic_DNA"/>
</dbReference>
<reference evidence="2 5" key="3">
    <citation type="submission" date="2023-07" db="EMBL/GenBank/DDBJ databases">
        <title>Genome content predicts the carbon catabolic preferences of heterotrophic bacteria.</title>
        <authorList>
            <person name="Gralka M."/>
        </authorList>
    </citation>
    <scope>NUCLEOTIDE SEQUENCE [LARGE SCALE GENOMIC DNA]</scope>
    <source>
        <strain evidence="2 5">4G03</strain>
    </source>
</reference>
<name>A0A2G1BY51_9FLAO</name>
<protein>
    <submittedName>
        <fullName evidence="3">Uncharacterized protein</fullName>
    </submittedName>
</protein>
<evidence type="ECO:0000313" key="2">
    <source>
        <dbReference type="EMBL" id="MDP2541266.1"/>
    </source>
</evidence>